<evidence type="ECO:0000313" key="2">
    <source>
        <dbReference type="EMBL" id="CAI6370163.1"/>
    </source>
</evidence>
<dbReference type="Pfam" id="PF10551">
    <property type="entry name" value="MULE"/>
    <property type="match status" value="1"/>
</dbReference>
<protein>
    <recommendedName>
        <fullName evidence="1">MULE transposase domain-containing protein</fullName>
    </recommendedName>
</protein>
<dbReference type="AlphaFoldDB" id="A0AAV0XP69"/>
<dbReference type="InterPro" id="IPR018289">
    <property type="entry name" value="MULE_transposase_dom"/>
</dbReference>
<dbReference type="Gene3D" id="2.20.25.240">
    <property type="match status" value="1"/>
</dbReference>
<evidence type="ECO:0000259" key="1">
    <source>
        <dbReference type="Pfam" id="PF10551"/>
    </source>
</evidence>
<keyword evidence="3" id="KW-1185">Reference proteome</keyword>
<feature type="domain" description="MULE transposase" evidence="1">
    <location>
        <begin position="178"/>
        <end position="274"/>
    </location>
</feature>
<dbReference type="EMBL" id="CARXXK010000229">
    <property type="protein sequence ID" value="CAI6370163.1"/>
    <property type="molecule type" value="Genomic_DNA"/>
</dbReference>
<reference evidence="2 3" key="1">
    <citation type="submission" date="2023-01" db="EMBL/GenBank/DDBJ databases">
        <authorList>
            <person name="Whitehead M."/>
        </authorList>
    </citation>
    <scope>NUCLEOTIDE SEQUENCE [LARGE SCALE GENOMIC DNA]</scope>
</reference>
<name>A0AAV0XP69_9HEMI</name>
<accession>A0AAV0XP69</accession>
<evidence type="ECO:0000313" key="3">
    <source>
        <dbReference type="Proteomes" id="UP001160148"/>
    </source>
</evidence>
<comment type="caution">
    <text evidence="2">The sequence shown here is derived from an EMBL/GenBank/DDBJ whole genome shotgun (WGS) entry which is preliminary data.</text>
</comment>
<proteinExistence type="predicted"/>
<sequence>MSSEKGKKIIIEDGFKYRFHKMLRNDVQRWKCYLNTCKCFLKLSSTLDIIEKCNVHNHQKCDEKVLNRQKLSNSVKRKAQDDISTRPSKLIRSELKNSDIPSINTNDLKLIRNNIHHARKVLYPKLPKSIHEVHNCLSTMNITTNKDEQFLFCNNLEDNIIGFSTETNFKALCDVTKIYMDGTFKSCTKYFLQLFTIHGFRNGLYVPLVFLILPNKTLETYTKAFQYIVSYCTSLQLNFQPTQIFVDFEVAIHTSVKCVWPNAIIRGCRFHLAQSWWRKIQQLGLSKAYKSSNNDISDYLKCIFGLPFLKPEEVFDCFIDDLMTIKPVNTTVDTFCDYLLKTYIEQDALFPPNIWAEFAATTNRTTNSCESYHAKLNASISAAHPNIFVLVEMLLGIQSEIYVSLRSSATQPIKKTVEKENFLREKMLSFTSGELTRLNFVKEVSFKFIP</sequence>
<dbReference type="Proteomes" id="UP001160148">
    <property type="component" value="Unassembled WGS sequence"/>
</dbReference>
<dbReference type="PANTHER" id="PTHR47160">
    <property type="entry name" value="PUTATIVE-RELATED"/>
    <property type="match status" value="1"/>
</dbReference>
<gene>
    <name evidence="2" type="ORF">MEUPH1_LOCUS24313</name>
</gene>
<dbReference type="PANTHER" id="PTHR47160:SF10">
    <property type="entry name" value="MULE TRANSPOSASE DOMAIN-CONTAINING PROTEIN"/>
    <property type="match status" value="1"/>
</dbReference>
<organism evidence="2 3">
    <name type="scientific">Macrosiphum euphorbiae</name>
    <name type="common">potato aphid</name>
    <dbReference type="NCBI Taxonomy" id="13131"/>
    <lineage>
        <taxon>Eukaryota</taxon>
        <taxon>Metazoa</taxon>
        <taxon>Ecdysozoa</taxon>
        <taxon>Arthropoda</taxon>
        <taxon>Hexapoda</taxon>
        <taxon>Insecta</taxon>
        <taxon>Pterygota</taxon>
        <taxon>Neoptera</taxon>
        <taxon>Paraneoptera</taxon>
        <taxon>Hemiptera</taxon>
        <taxon>Sternorrhyncha</taxon>
        <taxon>Aphidomorpha</taxon>
        <taxon>Aphidoidea</taxon>
        <taxon>Aphididae</taxon>
        <taxon>Macrosiphini</taxon>
        <taxon>Macrosiphum</taxon>
    </lineage>
</organism>